<name>A0A919YBE4_9BACL</name>
<feature type="domain" description="Glycosyl transferase family 1" evidence="1">
    <location>
        <begin position="167"/>
        <end position="331"/>
    </location>
</feature>
<dbReference type="SUPFAM" id="SSF53756">
    <property type="entry name" value="UDP-Glycosyltransferase/glycogen phosphorylase"/>
    <property type="match status" value="1"/>
</dbReference>
<comment type="caution">
    <text evidence="2">The sequence shown here is derived from an EMBL/GenBank/DDBJ whole genome shotgun (WGS) entry which is preliminary data.</text>
</comment>
<evidence type="ECO:0000313" key="3">
    <source>
        <dbReference type="Proteomes" id="UP000682811"/>
    </source>
</evidence>
<accession>A0A919YBE4</accession>
<dbReference type="PANTHER" id="PTHR12526">
    <property type="entry name" value="GLYCOSYLTRANSFERASE"/>
    <property type="match status" value="1"/>
</dbReference>
<reference evidence="2 3" key="1">
    <citation type="submission" date="2021-03" db="EMBL/GenBank/DDBJ databases">
        <title>Antimicrobial resistance genes in bacteria isolated from Japanese honey, and their potential for conferring macrolide and lincosamide resistance in the American foulbrood pathogen Paenibacillus larvae.</title>
        <authorList>
            <person name="Okamoto M."/>
            <person name="Kumagai M."/>
            <person name="Kanamori H."/>
            <person name="Takamatsu D."/>
        </authorList>
    </citation>
    <scope>NUCLEOTIDE SEQUENCE [LARGE SCALE GENOMIC DNA]</scope>
    <source>
        <strain evidence="2 3">J34TS1</strain>
    </source>
</reference>
<evidence type="ECO:0000313" key="2">
    <source>
        <dbReference type="EMBL" id="GIO46628.1"/>
    </source>
</evidence>
<dbReference type="Proteomes" id="UP000682811">
    <property type="component" value="Unassembled WGS sequence"/>
</dbReference>
<dbReference type="Gene3D" id="3.40.50.2000">
    <property type="entry name" value="Glycogen Phosphorylase B"/>
    <property type="match status" value="1"/>
</dbReference>
<keyword evidence="3" id="KW-1185">Reference proteome</keyword>
<evidence type="ECO:0000259" key="1">
    <source>
        <dbReference type="Pfam" id="PF00534"/>
    </source>
</evidence>
<proteinExistence type="predicted"/>
<dbReference type="InterPro" id="IPR001296">
    <property type="entry name" value="Glyco_trans_1"/>
</dbReference>
<gene>
    <name evidence="2" type="ORF">J34TS1_13930</name>
</gene>
<dbReference type="Pfam" id="PF00534">
    <property type="entry name" value="Glycos_transf_1"/>
    <property type="match status" value="1"/>
</dbReference>
<dbReference type="GO" id="GO:0016757">
    <property type="term" value="F:glycosyltransferase activity"/>
    <property type="evidence" value="ECO:0007669"/>
    <property type="project" value="InterPro"/>
</dbReference>
<dbReference type="AlphaFoldDB" id="A0A919YBE4"/>
<sequence>MKVLFTFYNPSGGMETLNRVRSKALQKRGIECHLLYTVGGHGLKNIEGIATYIMNSETDIHGLIEREQYDAIIVCTDINMLVKIGNLGYRGTLIYELQGLGTPSETEIILEDYRTRIIEHADALLYPHNPLLKKMLGSYFSSIPQFCFDDPLDCDHFGYREGTRLPYPVIGWIGRIQANKNWIEFLRIGTRLIQINPQIHLWFFDDDTLAHPDELNSFRHIVSSSPLLSQRLIRYSNVPHHQMAEYLSMIGDSGGMLVSTSIQEGFGYAVAESMLCRCPVLSTDSGGVRRLIYPNLTGKYYSRGNIEDAVKEAVILMIDSHTRNWLVKNAEAHIKKHFSADLYSERFLEMMHRV</sequence>
<dbReference type="CDD" id="cd03801">
    <property type="entry name" value="GT4_PimA-like"/>
    <property type="match status" value="1"/>
</dbReference>
<dbReference type="EMBL" id="BORT01000004">
    <property type="protein sequence ID" value="GIO46628.1"/>
    <property type="molecule type" value="Genomic_DNA"/>
</dbReference>
<organism evidence="2 3">
    <name type="scientific">Paenibacillus azoreducens</name>
    <dbReference type="NCBI Taxonomy" id="116718"/>
    <lineage>
        <taxon>Bacteria</taxon>
        <taxon>Bacillati</taxon>
        <taxon>Bacillota</taxon>
        <taxon>Bacilli</taxon>
        <taxon>Bacillales</taxon>
        <taxon>Paenibacillaceae</taxon>
        <taxon>Paenibacillus</taxon>
    </lineage>
</organism>
<protein>
    <recommendedName>
        <fullName evidence="1">Glycosyl transferase family 1 domain-containing protein</fullName>
    </recommendedName>
</protein>